<evidence type="ECO:0000259" key="14">
    <source>
        <dbReference type="Pfam" id="PF00593"/>
    </source>
</evidence>
<comment type="subcellular location">
    <subcellularLocation>
        <location evidence="1 10">Cell outer membrane</location>
        <topology evidence="1 10">Multi-pass membrane protein</topology>
    </subcellularLocation>
</comment>
<dbReference type="AlphaFoldDB" id="A0A6L7GFW0"/>
<evidence type="ECO:0000313" key="17">
    <source>
        <dbReference type="Proteomes" id="UP000473531"/>
    </source>
</evidence>
<keyword evidence="2 10" id="KW-0813">Transport</keyword>
<feature type="domain" description="TonB-dependent receptor-like beta-barrel" evidence="14">
    <location>
        <begin position="201"/>
        <end position="610"/>
    </location>
</feature>
<reference evidence="16 17" key="1">
    <citation type="submission" date="2019-12" db="EMBL/GenBank/DDBJ databases">
        <title>Genomic-based taxomic classification of the family Erythrobacteraceae.</title>
        <authorList>
            <person name="Xu L."/>
        </authorList>
    </citation>
    <scope>NUCLEOTIDE SEQUENCE [LARGE SCALE GENOMIC DNA]</scope>
    <source>
        <strain evidence="16 17">KCTC 52259</strain>
    </source>
</reference>
<protein>
    <submittedName>
        <fullName evidence="16">TonB-dependent receptor</fullName>
    </submittedName>
</protein>
<dbReference type="PANTHER" id="PTHR30069:SF53">
    <property type="entry name" value="COLICIN I RECEPTOR-RELATED"/>
    <property type="match status" value="1"/>
</dbReference>
<feature type="region of interest" description="Disordered" evidence="12">
    <location>
        <begin position="530"/>
        <end position="551"/>
    </location>
</feature>
<dbReference type="PROSITE" id="PS52016">
    <property type="entry name" value="TONB_DEPENDENT_REC_3"/>
    <property type="match status" value="1"/>
</dbReference>
<evidence type="ECO:0000256" key="5">
    <source>
        <dbReference type="ARBA" id="ARBA00022729"/>
    </source>
</evidence>
<dbReference type="PANTHER" id="PTHR30069">
    <property type="entry name" value="TONB-DEPENDENT OUTER MEMBRANE RECEPTOR"/>
    <property type="match status" value="1"/>
</dbReference>
<evidence type="ECO:0000256" key="2">
    <source>
        <dbReference type="ARBA" id="ARBA00022448"/>
    </source>
</evidence>
<comment type="similarity">
    <text evidence="10 11">Belongs to the TonB-dependent receptor family.</text>
</comment>
<dbReference type="InterPro" id="IPR039426">
    <property type="entry name" value="TonB-dep_rcpt-like"/>
</dbReference>
<accession>A0A6L7GFW0</accession>
<name>A0A6L7GFW0_9SPHN</name>
<proteinExistence type="inferred from homology"/>
<evidence type="ECO:0000256" key="11">
    <source>
        <dbReference type="RuleBase" id="RU003357"/>
    </source>
</evidence>
<dbReference type="OrthoDB" id="9796221at2"/>
<dbReference type="Pfam" id="PF00593">
    <property type="entry name" value="TonB_dep_Rec_b-barrel"/>
    <property type="match status" value="1"/>
</dbReference>
<keyword evidence="17" id="KW-1185">Reference proteome</keyword>
<dbReference type="InterPro" id="IPR037066">
    <property type="entry name" value="Plug_dom_sf"/>
</dbReference>
<feature type="domain" description="TonB-dependent receptor plug" evidence="15">
    <location>
        <begin position="53"/>
        <end position="160"/>
    </location>
</feature>
<keyword evidence="7 11" id="KW-0798">TonB box</keyword>
<dbReference type="Gene3D" id="2.170.130.10">
    <property type="entry name" value="TonB-dependent receptor, plug domain"/>
    <property type="match status" value="1"/>
</dbReference>
<keyword evidence="4 10" id="KW-0812">Transmembrane</keyword>
<dbReference type="EMBL" id="WTYU01000001">
    <property type="protein sequence ID" value="MXP14425.1"/>
    <property type="molecule type" value="Genomic_DNA"/>
</dbReference>
<evidence type="ECO:0000256" key="1">
    <source>
        <dbReference type="ARBA" id="ARBA00004571"/>
    </source>
</evidence>
<dbReference type="SUPFAM" id="SSF56935">
    <property type="entry name" value="Porins"/>
    <property type="match status" value="1"/>
</dbReference>
<evidence type="ECO:0000256" key="9">
    <source>
        <dbReference type="ARBA" id="ARBA00023237"/>
    </source>
</evidence>
<keyword evidence="3 10" id="KW-1134">Transmembrane beta strand</keyword>
<dbReference type="InterPro" id="IPR000531">
    <property type="entry name" value="Beta-barrel_TonB"/>
</dbReference>
<keyword evidence="8 10" id="KW-0472">Membrane</keyword>
<evidence type="ECO:0000256" key="4">
    <source>
        <dbReference type="ARBA" id="ARBA00022692"/>
    </source>
</evidence>
<gene>
    <name evidence="16" type="ORF">GRI44_06630</name>
</gene>
<sequence length="636" mass="67425">MPRYPLFLTATFLFAAPAIAQQAAPETGEIVLTPQSRESYITVVANGLDERLDTTGQPVSIIDHDEIEDVQGADVTRVLQRVPGITISRNGGIGSFTGVRIRGAEAEQLLVLIDGVRVADVASPGGGFDSGNLLTGSIGKMELLRGSNSTVWGSQAIGGVLAVTTIARSGVAASAEYGARGTLYAHADAGVSGDAGQISLTTGYYDSDGFSAAAVGTENDGFRQWHLGGRGRLNVADGFSLVASARYADGRLEIDGFPAPDYVFVDTAEFQDTREISGAGGFSYLAGGIELQGTYSRSNVRRDSFDPQFGSAPTFATRGNNQRAELRGKSALGSGMAVRFGSEYEWSNFSTTYDARRNASAAGGYAQLGYDGGNGLVFNAGARAVDHSRFGSAVTFGGDAAIVLGDGWRMRASIGEGFKAPTLYQLFSDYGNRMLQPERSTSFDLGLDYGDRNLDTFLAVSLFRRDSENLIDFISCFGAAAVICTDRPFGTYDNVGLARAQGLEVEAGHGLGENIDARIAYALVDTENRTSGSANKGNELARRPRHAATVSADWQTPDSRLELGADVRLVSRSFDNAANSVRLDGFTTVDLRAQWQATRNFVLFGRIENVTDETYQTAAGYGAAGRGIFAGVRAAM</sequence>
<evidence type="ECO:0000256" key="12">
    <source>
        <dbReference type="SAM" id="MobiDB-lite"/>
    </source>
</evidence>
<evidence type="ECO:0000256" key="10">
    <source>
        <dbReference type="PROSITE-ProRule" id="PRU01360"/>
    </source>
</evidence>
<organism evidence="16 17">
    <name type="scientific">Allopontixanthobacter confluentis</name>
    <dbReference type="NCBI Taxonomy" id="1849021"/>
    <lineage>
        <taxon>Bacteria</taxon>
        <taxon>Pseudomonadati</taxon>
        <taxon>Pseudomonadota</taxon>
        <taxon>Alphaproteobacteria</taxon>
        <taxon>Sphingomonadales</taxon>
        <taxon>Erythrobacteraceae</taxon>
        <taxon>Allopontixanthobacter</taxon>
    </lineage>
</organism>
<dbReference type="GO" id="GO:0006811">
    <property type="term" value="P:monoatomic ion transport"/>
    <property type="evidence" value="ECO:0007669"/>
    <property type="project" value="UniProtKB-KW"/>
</dbReference>
<dbReference type="InterPro" id="IPR036942">
    <property type="entry name" value="Beta-barrel_TonB_sf"/>
</dbReference>
<feature type="chain" id="PRO_5027016572" evidence="13">
    <location>
        <begin position="21"/>
        <end position="636"/>
    </location>
</feature>
<evidence type="ECO:0000256" key="13">
    <source>
        <dbReference type="SAM" id="SignalP"/>
    </source>
</evidence>
<evidence type="ECO:0000256" key="7">
    <source>
        <dbReference type="ARBA" id="ARBA00023077"/>
    </source>
</evidence>
<keyword evidence="9 10" id="KW-0998">Cell outer membrane</keyword>
<evidence type="ECO:0000313" key="16">
    <source>
        <dbReference type="EMBL" id="MXP14425.1"/>
    </source>
</evidence>
<evidence type="ECO:0000256" key="3">
    <source>
        <dbReference type="ARBA" id="ARBA00022452"/>
    </source>
</evidence>
<dbReference type="GO" id="GO:0015889">
    <property type="term" value="P:cobalamin transport"/>
    <property type="evidence" value="ECO:0007669"/>
    <property type="project" value="TreeGrafter"/>
</dbReference>
<dbReference type="Proteomes" id="UP000473531">
    <property type="component" value="Unassembled WGS sequence"/>
</dbReference>
<dbReference type="GO" id="GO:0009279">
    <property type="term" value="C:cell outer membrane"/>
    <property type="evidence" value="ECO:0007669"/>
    <property type="project" value="UniProtKB-SubCell"/>
</dbReference>
<dbReference type="CDD" id="cd01347">
    <property type="entry name" value="ligand_gated_channel"/>
    <property type="match status" value="1"/>
</dbReference>
<dbReference type="RefSeq" id="WP_160600583.1">
    <property type="nucleotide sequence ID" value="NZ_WTYU01000001.1"/>
</dbReference>
<keyword evidence="5 13" id="KW-0732">Signal</keyword>
<keyword evidence="6" id="KW-0406">Ion transport</keyword>
<dbReference type="Gene3D" id="2.40.170.20">
    <property type="entry name" value="TonB-dependent receptor, beta-barrel domain"/>
    <property type="match status" value="1"/>
</dbReference>
<evidence type="ECO:0000256" key="8">
    <source>
        <dbReference type="ARBA" id="ARBA00023136"/>
    </source>
</evidence>
<dbReference type="InterPro" id="IPR012910">
    <property type="entry name" value="Plug_dom"/>
</dbReference>
<dbReference type="Pfam" id="PF07715">
    <property type="entry name" value="Plug"/>
    <property type="match status" value="1"/>
</dbReference>
<evidence type="ECO:0000256" key="6">
    <source>
        <dbReference type="ARBA" id="ARBA00023065"/>
    </source>
</evidence>
<keyword evidence="16" id="KW-0675">Receptor</keyword>
<evidence type="ECO:0000259" key="15">
    <source>
        <dbReference type="Pfam" id="PF07715"/>
    </source>
</evidence>
<comment type="caution">
    <text evidence="16">The sequence shown here is derived from an EMBL/GenBank/DDBJ whole genome shotgun (WGS) entry which is preliminary data.</text>
</comment>
<feature type="signal peptide" evidence="13">
    <location>
        <begin position="1"/>
        <end position="20"/>
    </location>
</feature>